<evidence type="ECO:0000259" key="2">
    <source>
        <dbReference type="Pfam" id="PF16679"/>
    </source>
</evidence>
<accession>A0AAV5RU38</accession>
<feature type="region of interest" description="Disordered" evidence="1">
    <location>
        <begin position="458"/>
        <end position="513"/>
    </location>
</feature>
<dbReference type="Proteomes" id="UP001377567">
    <property type="component" value="Unassembled WGS sequence"/>
</dbReference>
<feature type="domain" description="DNA replication factor Cdt1 C-terminal" evidence="2">
    <location>
        <begin position="513"/>
        <end position="596"/>
    </location>
</feature>
<evidence type="ECO:0000256" key="1">
    <source>
        <dbReference type="SAM" id="MobiDB-lite"/>
    </source>
</evidence>
<protein>
    <submittedName>
        <fullName evidence="3">Tah11 protein</fullName>
    </submittedName>
</protein>
<dbReference type="EMBL" id="BTGD01000003">
    <property type="protein sequence ID" value="GMM54918.1"/>
    <property type="molecule type" value="Genomic_DNA"/>
</dbReference>
<feature type="compositionally biased region" description="Low complexity" evidence="1">
    <location>
        <begin position="463"/>
        <end position="478"/>
    </location>
</feature>
<sequence length="636" mass="69887">MSRAHRLPVIDLDRVGEESQLLPLITSILRDHDTFLLANYANSGVLAALLGELRQCPPDRSQGFDANFTGTLPLSHNDDGSDSPEQNHREASPGDSATTLLEQYIYNSGDALQFDRECANTVLQRLYARLLKVAQYFAQLCLAALGVPREQIDCAADYGAKLTRYYTPLAAPLPTNEGDDPLGLYAQTAAAAADGAGDYAVHRNAGLLAVYPSAAGIRYKPSAVASDDNRWCAAWETGDPDGGNEKAGGVLVVHVGEMLARLSGGRVASRPLQLDTSANIVEVTLYPNLAGSTDSSGNVASMLLDQQILEFPQVAKRFYRQQWCTLRLRDRVAFYQRLFAAGETVLSLYSISRGASAVAPRLAALLPQLSNMVKRGVSQDDFLRMVTLWPEAYVLSADKERELTVQLPKRDALAALTARSRKLDFCQHAEQWLAQCLQQAGPGAVPEDVPVFRLANKRRGSSSDEQSSSLPSTSSSPELQHHKHAAAGRRNYLSNNRDPAAVQAPRKVQSQGDLLERLKEKERRSATLLQDRQRKHDQFLAIKMKQVFNIIFSLKWGQPYTITQLRSIIVDTLQDSNNPIGPEEAEEVVLRLQGLLGGNCMTVAEVDGGLKVFRWDNLDKEQFAALLESRLQAHAL</sequence>
<reference evidence="3 4" key="1">
    <citation type="journal article" date="2023" name="Elife">
        <title>Identification of key yeast species and microbe-microbe interactions impacting larval growth of Drosophila in the wild.</title>
        <authorList>
            <person name="Mure A."/>
            <person name="Sugiura Y."/>
            <person name="Maeda R."/>
            <person name="Honda K."/>
            <person name="Sakurai N."/>
            <person name="Takahashi Y."/>
            <person name="Watada M."/>
            <person name="Katoh T."/>
            <person name="Gotoh A."/>
            <person name="Gotoh Y."/>
            <person name="Taniguchi I."/>
            <person name="Nakamura K."/>
            <person name="Hayashi T."/>
            <person name="Katayama T."/>
            <person name="Uemura T."/>
            <person name="Hattori Y."/>
        </authorList>
    </citation>
    <scope>NUCLEOTIDE SEQUENCE [LARGE SCALE GENOMIC DNA]</scope>
    <source>
        <strain evidence="3 4">KH-74</strain>
    </source>
</reference>
<dbReference type="InterPro" id="IPR032054">
    <property type="entry name" value="Cdt1_C"/>
</dbReference>
<proteinExistence type="predicted"/>
<organism evidence="3 4">
    <name type="scientific">Maudiozyma humilis</name>
    <name type="common">Sour dough yeast</name>
    <name type="synonym">Kazachstania humilis</name>
    <dbReference type="NCBI Taxonomy" id="51915"/>
    <lineage>
        <taxon>Eukaryota</taxon>
        <taxon>Fungi</taxon>
        <taxon>Dikarya</taxon>
        <taxon>Ascomycota</taxon>
        <taxon>Saccharomycotina</taxon>
        <taxon>Saccharomycetes</taxon>
        <taxon>Saccharomycetales</taxon>
        <taxon>Saccharomycetaceae</taxon>
        <taxon>Maudiozyma</taxon>
    </lineage>
</organism>
<keyword evidence="4" id="KW-1185">Reference proteome</keyword>
<evidence type="ECO:0000313" key="4">
    <source>
        <dbReference type="Proteomes" id="UP001377567"/>
    </source>
</evidence>
<dbReference type="AlphaFoldDB" id="A0AAV5RU38"/>
<feature type="region of interest" description="Disordered" evidence="1">
    <location>
        <begin position="67"/>
        <end position="94"/>
    </location>
</feature>
<gene>
    <name evidence="3" type="ORF">DAKH74_015340</name>
</gene>
<dbReference type="Pfam" id="PF16679">
    <property type="entry name" value="CDT1_C"/>
    <property type="match status" value="1"/>
</dbReference>
<name>A0AAV5RU38_MAUHU</name>
<evidence type="ECO:0000313" key="3">
    <source>
        <dbReference type="EMBL" id="GMM54918.1"/>
    </source>
</evidence>
<comment type="caution">
    <text evidence="3">The sequence shown here is derived from an EMBL/GenBank/DDBJ whole genome shotgun (WGS) entry which is preliminary data.</text>
</comment>